<name>A0A834V038_MARMO</name>
<reference evidence="1" key="1">
    <citation type="submission" date="2020-08" db="EMBL/GenBank/DDBJ databases">
        <authorList>
            <person name="Shumante A."/>
            <person name="Zimin A.V."/>
            <person name="Puiu D."/>
            <person name="Salzberg S.L."/>
        </authorList>
    </citation>
    <scope>NUCLEOTIDE SEQUENCE</scope>
    <source>
        <strain evidence="1">WC2-LM</strain>
        <tissue evidence="1">Liver</tissue>
    </source>
</reference>
<dbReference type="AlphaFoldDB" id="A0A834V038"/>
<organism evidence="1 2">
    <name type="scientific">Marmota monax</name>
    <name type="common">Woodchuck</name>
    <dbReference type="NCBI Taxonomy" id="9995"/>
    <lineage>
        <taxon>Eukaryota</taxon>
        <taxon>Metazoa</taxon>
        <taxon>Chordata</taxon>
        <taxon>Craniata</taxon>
        <taxon>Vertebrata</taxon>
        <taxon>Euteleostomi</taxon>
        <taxon>Mammalia</taxon>
        <taxon>Eutheria</taxon>
        <taxon>Euarchontoglires</taxon>
        <taxon>Glires</taxon>
        <taxon>Rodentia</taxon>
        <taxon>Sciuromorpha</taxon>
        <taxon>Sciuridae</taxon>
        <taxon>Xerinae</taxon>
        <taxon>Marmotini</taxon>
        <taxon>Marmota</taxon>
    </lineage>
</organism>
<evidence type="ECO:0000313" key="1">
    <source>
        <dbReference type="EMBL" id="KAF7477973.1"/>
    </source>
</evidence>
<protein>
    <submittedName>
        <fullName evidence="1">Uncharacterized protein</fullName>
    </submittedName>
</protein>
<accession>A0A834V038</accession>
<gene>
    <name evidence="1" type="ORF">GHT09_011008</name>
</gene>
<dbReference type="Proteomes" id="UP000662637">
    <property type="component" value="Unassembled WGS sequence"/>
</dbReference>
<dbReference type="EMBL" id="WJEC01001764">
    <property type="protein sequence ID" value="KAF7477973.1"/>
    <property type="molecule type" value="Genomic_DNA"/>
</dbReference>
<comment type="caution">
    <text evidence="1">The sequence shown here is derived from an EMBL/GenBank/DDBJ whole genome shotgun (WGS) entry which is preliminary data.</text>
</comment>
<sequence length="119" mass="13259">MLSVRSAPKRCISVLKRYMGRSPMARKSGPCCDFPHIAQAECLPSQVRGGVFQGQGTLQRGRRVDVPLHEVWAAPAMSPVPFNFFNWIVASPCPRPSSCCHRHWICPSSPSVDTIPWEL</sequence>
<evidence type="ECO:0000313" key="2">
    <source>
        <dbReference type="Proteomes" id="UP000662637"/>
    </source>
</evidence>
<proteinExistence type="predicted"/>